<feature type="transmembrane region" description="Helical" evidence="8">
    <location>
        <begin position="826"/>
        <end position="846"/>
    </location>
</feature>
<dbReference type="Pfam" id="PF00520">
    <property type="entry name" value="Ion_trans"/>
    <property type="match status" value="1"/>
</dbReference>
<evidence type="ECO:0008006" key="14">
    <source>
        <dbReference type="Google" id="ProtNLM"/>
    </source>
</evidence>
<comment type="subcellular location">
    <subcellularLocation>
        <location evidence="1">Membrane</location>
        <topology evidence="1">Multi-pass membrane protein</topology>
    </subcellularLocation>
</comment>
<gene>
    <name evidence="12" type="ORF">CHS0354_002375</name>
</gene>
<feature type="transmembrane region" description="Helical" evidence="8">
    <location>
        <begin position="712"/>
        <end position="731"/>
    </location>
</feature>
<reference evidence="12" key="3">
    <citation type="submission" date="2023-05" db="EMBL/GenBank/DDBJ databases">
        <authorList>
            <person name="Smith C.H."/>
        </authorList>
    </citation>
    <scope>NUCLEOTIDE SEQUENCE</scope>
    <source>
        <strain evidence="12">CHS0354</strain>
        <tissue evidence="12">Mantle</tissue>
    </source>
</reference>
<proteinExistence type="predicted"/>
<accession>A0AAE0SNV1</accession>
<evidence type="ECO:0000313" key="12">
    <source>
        <dbReference type="EMBL" id="KAK3595121.1"/>
    </source>
</evidence>
<evidence type="ECO:0000256" key="5">
    <source>
        <dbReference type="ARBA" id="ARBA00023065"/>
    </source>
</evidence>
<dbReference type="PANTHER" id="PTHR13800:SF12">
    <property type="entry name" value="TRANSIENT RECEPTOR POTENTIAL CATION CHANNEL SUBFAMILY M MEMBER-LIKE 2"/>
    <property type="match status" value="1"/>
</dbReference>
<feature type="transmembrane region" description="Helical" evidence="8">
    <location>
        <begin position="961"/>
        <end position="984"/>
    </location>
</feature>
<evidence type="ECO:0000256" key="1">
    <source>
        <dbReference type="ARBA" id="ARBA00004141"/>
    </source>
</evidence>
<evidence type="ECO:0000256" key="3">
    <source>
        <dbReference type="ARBA" id="ARBA00022692"/>
    </source>
</evidence>
<protein>
    <recommendedName>
        <fullName evidence="14">Transient receptor potential cation channel subfamily M member 3</fullName>
    </recommendedName>
</protein>
<keyword evidence="5" id="KW-0406">Ion transport</keyword>
<dbReference type="GO" id="GO:0099604">
    <property type="term" value="F:ligand-gated calcium channel activity"/>
    <property type="evidence" value="ECO:0007669"/>
    <property type="project" value="TreeGrafter"/>
</dbReference>
<feature type="transmembrane region" description="Helical" evidence="8">
    <location>
        <begin position="895"/>
        <end position="917"/>
    </location>
</feature>
<evidence type="ECO:0000259" key="9">
    <source>
        <dbReference type="Pfam" id="PF00520"/>
    </source>
</evidence>
<dbReference type="PANTHER" id="PTHR13800">
    <property type="entry name" value="TRANSIENT RECEPTOR POTENTIAL CATION CHANNEL, SUBFAMILY M, MEMBER 6"/>
    <property type="match status" value="1"/>
</dbReference>
<feature type="domain" description="TRPM-like" evidence="11">
    <location>
        <begin position="409"/>
        <end position="690"/>
    </location>
</feature>
<keyword evidence="7" id="KW-0407">Ion channel</keyword>
<evidence type="ECO:0000256" key="4">
    <source>
        <dbReference type="ARBA" id="ARBA00022989"/>
    </source>
</evidence>
<feature type="transmembrane region" description="Helical" evidence="8">
    <location>
        <begin position="923"/>
        <end position="940"/>
    </location>
</feature>
<evidence type="ECO:0000256" key="7">
    <source>
        <dbReference type="ARBA" id="ARBA00023303"/>
    </source>
</evidence>
<reference evidence="12" key="2">
    <citation type="journal article" date="2021" name="Genome Biol. Evol.">
        <title>Developing a high-quality reference genome for a parasitic bivalve with doubly uniparental inheritance (Bivalvia: Unionida).</title>
        <authorList>
            <person name="Smith C.H."/>
        </authorList>
    </citation>
    <scope>NUCLEOTIDE SEQUENCE</scope>
    <source>
        <strain evidence="12">CHS0354</strain>
        <tissue evidence="12">Mantle</tissue>
    </source>
</reference>
<dbReference type="InterPro" id="IPR057366">
    <property type="entry name" value="TRPM-like"/>
</dbReference>
<evidence type="ECO:0000259" key="10">
    <source>
        <dbReference type="Pfam" id="PF18139"/>
    </source>
</evidence>
<organism evidence="12 13">
    <name type="scientific">Potamilus streckersoni</name>
    <dbReference type="NCBI Taxonomy" id="2493646"/>
    <lineage>
        <taxon>Eukaryota</taxon>
        <taxon>Metazoa</taxon>
        <taxon>Spiralia</taxon>
        <taxon>Lophotrochozoa</taxon>
        <taxon>Mollusca</taxon>
        <taxon>Bivalvia</taxon>
        <taxon>Autobranchia</taxon>
        <taxon>Heteroconchia</taxon>
        <taxon>Palaeoheterodonta</taxon>
        <taxon>Unionida</taxon>
        <taxon>Unionoidea</taxon>
        <taxon>Unionidae</taxon>
        <taxon>Ambleminae</taxon>
        <taxon>Lampsilini</taxon>
        <taxon>Potamilus</taxon>
    </lineage>
</organism>
<comment type="caution">
    <text evidence="12">The sequence shown here is derived from an EMBL/GenBank/DDBJ whole genome shotgun (WGS) entry which is preliminary data.</text>
</comment>
<keyword evidence="2" id="KW-0813">Transport</keyword>
<feature type="domain" description="TRPM SLOG" evidence="10">
    <location>
        <begin position="60"/>
        <end position="334"/>
    </location>
</feature>
<dbReference type="InterPro" id="IPR005821">
    <property type="entry name" value="Ion_trans_dom"/>
</dbReference>
<feature type="domain" description="Ion transport" evidence="9">
    <location>
        <begin position="833"/>
        <end position="1082"/>
    </location>
</feature>
<dbReference type="InterPro" id="IPR050927">
    <property type="entry name" value="TRPM"/>
</dbReference>
<evidence type="ECO:0000256" key="8">
    <source>
        <dbReference type="SAM" id="Phobius"/>
    </source>
</evidence>
<keyword evidence="13" id="KW-1185">Reference proteome</keyword>
<evidence type="ECO:0000259" key="11">
    <source>
        <dbReference type="Pfam" id="PF25508"/>
    </source>
</evidence>
<keyword evidence="3 8" id="KW-0812">Transmembrane</keyword>
<evidence type="ECO:0000256" key="2">
    <source>
        <dbReference type="ARBA" id="ARBA00022448"/>
    </source>
</evidence>
<dbReference type="InterPro" id="IPR041491">
    <property type="entry name" value="TRPM_SLOG"/>
</dbReference>
<dbReference type="EMBL" id="JAEAOA010000201">
    <property type="protein sequence ID" value="KAK3595121.1"/>
    <property type="molecule type" value="Genomic_DNA"/>
</dbReference>
<dbReference type="Proteomes" id="UP001195483">
    <property type="component" value="Unassembled WGS sequence"/>
</dbReference>
<sequence length="1305" mass="150167">MNNCIHISGEDCQCGQKKECHDNGQDSASRDMKTDTLQSPCGSCGEIKFIGFGNRMENSPFIRICPKIDLEFLWTIMIKQWELPVPKLLISVTGGAKRYNLTPKHQLIFKRGLMNAATSTGAWIITGGMGAGVMKFIGEAVRDHIVTKGTLDKNIVALGIATFGCVANRESLDGDDRGLWPATYRSADLGNRKETGDEPEVPLDHNHTHFILVDDGSINKYGVEIELVAELEKFISNKKINTGLAEKLRVDLPVVKIVVEGGVNTMKTVWKSVAADIPVLVLQGSGRAADFISYGYQLSRDVSILPKDFYAKLKKKAENIFQWEEKDSKEQIEECVQELKNILSKERLINVFNLNEADTQDIDRAILYALLKAKKSNSEAQLALALAWNRSDIAREKIITTSNRKWWKEKENFLYQAMFTALVQDKVDFIQLFLDCGVSFSRFLTIHTLWNLYKCSLLDHSDSSAQMLRNLMTYIQQSWTAYILCKQPEKFLPKPDLLKSVGKIIVHLLGDESMNLYSDDKFTVDSRKSEQKWLPGNHEEENKVEGNQQLSQFHHTSEDTSKLSNKKSDTHDFEHPEKELFLWAILFNRREMAKMLWKMSRNQIAGALVACALLKGLADRAADEEELELNAKLQEHSQKYEDFATDVLGECYSKNSQLARQLVVRRLTIYGDTTLFTLAEANDLMKFMGHTCCQTKLNLIWKGRMAQYTQTWLILISIIFPFLIPLIKFTCNQASLELQDNSDTHRKGEELQLQQKEKVAKNQVRPKTDDFIVRHWETEVSIRSKVFRNKQAQKQSDKLTTLTDSSTSTIGLFNAVYYFYSAPITVFLINNISYLIFLAIFTYFVLTDLKPSKPSVLEYITWGWTVTMLIEEFRQVVAGDQRSIKFKIRSWFSSIWNRFDLLMYMLFLVSVITRYVLSEDLFTWARIIYSITLAVYYLRFMQAFFVEKNIGPKVIMIKNMIVDLMFFVLIFLIFLLSFGVAYQANLFPNSEPSWYLLKSIVYMPYWQMYGELSLDEMSGKPMDDCVTNETLWRAAGGRGRCPADNALVPLLGAIYVVLTNILLINLLIAMFSYTFQQVQEHSETVWRFYRFSLVHEYYDRPFLCPPFIIFIHLYRLFGYVCGKLGSVSSKSCNEFKLELSDEDDDRLTLFEKSALEEYLSSSQRLELETVDKKVTTTHERLERLIDDIDNIKESVKPLKDLAKWKEKITEDLNNIKELVKPLENLAKWMDSAFVVSPPLSSCKITTDTTCDTREEMQICLEELGNQVAQNGYHINQMMQMLQEILRNQEQNMHTSHLEINDITDA</sequence>
<keyword evidence="6 8" id="KW-0472">Membrane</keyword>
<dbReference type="Pfam" id="PF18139">
    <property type="entry name" value="LSDAT_euk"/>
    <property type="match status" value="1"/>
</dbReference>
<name>A0AAE0SNV1_9BIVA</name>
<feature type="transmembrane region" description="Helical" evidence="8">
    <location>
        <begin position="1052"/>
        <end position="1073"/>
    </location>
</feature>
<dbReference type="GO" id="GO:0005886">
    <property type="term" value="C:plasma membrane"/>
    <property type="evidence" value="ECO:0007669"/>
    <property type="project" value="TreeGrafter"/>
</dbReference>
<evidence type="ECO:0000313" key="13">
    <source>
        <dbReference type="Proteomes" id="UP001195483"/>
    </source>
</evidence>
<reference evidence="12" key="1">
    <citation type="journal article" date="2021" name="Genome Biol. Evol.">
        <title>A High-Quality Reference Genome for a Parasitic Bivalve with Doubly Uniparental Inheritance (Bivalvia: Unionida).</title>
        <authorList>
            <person name="Smith C.H."/>
        </authorList>
    </citation>
    <scope>NUCLEOTIDE SEQUENCE</scope>
    <source>
        <strain evidence="12">CHS0354</strain>
    </source>
</reference>
<dbReference type="Pfam" id="PF25508">
    <property type="entry name" value="TRPM2"/>
    <property type="match status" value="1"/>
</dbReference>
<keyword evidence="4 8" id="KW-1133">Transmembrane helix</keyword>
<evidence type="ECO:0000256" key="6">
    <source>
        <dbReference type="ARBA" id="ARBA00023136"/>
    </source>
</evidence>